<dbReference type="SUPFAM" id="SSF53474">
    <property type="entry name" value="alpha/beta-Hydrolases"/>
    <property type="match status" value="1"/>
</dbReference>
<dbReference type="PANTHER" id="PTHR47562">
    <property type="match status" value="1"/>
</dbReference>
<feature type="domain" description="Dienelactone hydrolase" evidence="1">
    <location>
        <begin position="61"/>
        <end position="281"/>
    </location>
</feature>
<dbReference type="Pfam" id="PF01738">
    <property type="entry name" value="DLH"/>
    <property type="match status" value="1"/>
</dbReference>
<dbReference type="InterPro" id="IPR002925">
    <property type="entry name" value="Dienelactn_hydro"/>
</dbReference>
<proteinExistence type="predicted"/>
<evidence type="ECO:0000259" key="1">
    <source>
        <dbReference type="Pfam" id="PF01738"/>
    </source>
</evidence>
<gene>
    <name evidence="2" type="ORF">SAMN05192583_2904</name>
</gene>
<keyword evidence="3" id="KW-1185">Reference proteome</keyword>
<protein>
    <submittedName>
        <fullName evidence="2">Carboxymethylenebutenolidase</fullName>
    </submittedName>
</protein>
<dbReference type="InterPro" id="IPR029058">
    <property type="entry name" value="AB_hydrolase_fold"/>
</dbReference>
<dbReference type="GO" id="GO:0016787">
    <property type="term" value="F:hydrolase activity"/>
    <property type="evidence" value="ECO:0007669"/>
    <property type="project" value="InterPro"/>
</dbReference>
<dbReference type="Proteomes" id="UP000199206">
    <property type="component" value="Unassembled WGS sequence"/>
</dbReference>
<accession>A0A1H8GVF5</accession>
<dbReference type="PANTHER" id="PTHR47562:SF2">
    <property type="entry name" value="CARBOXYMETHYLENEBUTENOLIDASE-RELATED"/>
    <property type="match status" value="1"/>
</dbReference>
<reference evidence="3" key="1">
    <citation type="submission" date="2016-10" db="EMBL/GenBank/DDBJ databases">
        <authorList>
            <person name="Varghese N."/>
            <person name="Submissions S."/>
        </authorList>
    </citation>
    <scope>NUCLEOTIDE SEQUENCE [LARGE SCALE GENOMIC DNA]</scope>
    <source>
        <strain evidence="3">S6-262</strain>
    </source>
</reference>
<dbReference type="AlphaFoldDB" id="A0A1H8GVF5"/>
<organism evidence="2 3">
    <name type="scientific">Sphingomonas gellani</name>
    <dbReference type="NCBI Taxonomy" id="1166340"/>
    <lineage>
        <taxon>Bacteria</taxon>
        <taxon>Pseudomonadati</taxon>
        <taxon>Pseudomonadota</taxon>
        <taxon>Alphaproteobacteria</taxon>
        <taxon>Sphingomonadales</taxon>
        <taxon>Sphingomonadaceae</taxon>
        <taxon>Sphingomonas</taxon>
    </lineage>
</organism>
<dbReference type="EMBL" id="FOCF01000007">
    <property type="protein sequence ID" value="SEN47790.1"/>
    <property type="molecule type" value="Genomic_DNA"/>
</dbReference>
<evidence type="ECO:0000313" key="2">
    <source>
        <dbReference type="EMBL" id="SEN47790.1"/>
    </source>
</evidence>
<dbReference type="STRING" id="1166340.SAMN05192583_2904"/>
<name>A0A1H8GVF5_9SPHN</name>
<sequence length="285" mass="31015">MGASTIGLVVAKLGSPFDEPSREQQQSGVATNQHETERMILRSDEIQDVDVPGGGTMRMHLFRPAIDGRFPGVLLFSEIYQVTAPIRRLAAMIAGNGYVVAVPEVYHEYEPAGTVLNYDPAGTDRGNALKVTKPVVAYDADAQAGLTALLEHPACSGRLGTFGVCLGGHLAYRAALDPRVSAAACFYPTDIHSGSLGQGRCDDSLARMAELQAETLFVWGRQDPHVPYAGREVIHARLEEVGASYEWHEMNAQHAFLRDEGPRYDPALFLQAMALTLAFYRRTLG</sequence>
<dbReference type="Gene3D" id="3.40.50.1820">
    <property type="entry name" value="alpha/beta hydrolase"/>
    <property type="match status" value="1"/>
</dbReference>
<evidence type="ECO:0000313" key="3">
    <source>
        <dbReference type="Proteomes" id="UP000199206"/>
    </source>
</evidence>